<name>A0A401RJQ0_CHIPU</name>
<accession>A0A401RJQ0</accession>
<dbReference type="OrthoDB" id="192208at2759"/>
<evidence type="ECO:0000313" key="2">
    <source>
        <dbReference type="Proteomes" id="UP000287033"/>
    </source>
</evidence>
<evidence type="ECO:0000313" key="1">
    <source>
        <dbReference type="EMBL" id="GCC18360.1"/>
    </source>
</evidence>
<organism evidence="1 2">
    <name type="scientific">Chiloscyllium punctatum</name>
    <name type="common">Brownbanded bambooshark</name>
    <name type="synonym">Hemiscyllium punctatum</name>
    <dbReference type="NCBI Taxonomy" id="137246"/>
    <lineage>
        <taxon>Eukaryota</taxon>
        <taxon>Metazoa</taxon>
        <taxon>Chordata</taxon>
        <taxon>Craniata</taxon>
        <taxon>Vertebrata</taxon>
        <taxon>Chondrichthyes</taxon>
        <taxon>Elasmobranchii</taxon>
        <taxon>Galeomorphii</taxon>
        <taxon>Galeoidea</taxon>
        <taxon>Orectolobiformes</taxon>
        <taxon>Hemiscylliidae</taxon>
        <taxon>Chiloscyllium</taxon>
    </lineage>
</organism>
<sequence length="93" mass="10495">MVEINTALTPMVLYEEDIDLSAEVAARQRQMVKKHLQDSPTPFVIGSMNLVNERIQHFSGTLYAHPEALLVETRNKEGVLPANIQSESKNVKY</sequence>
<dbReference type="Proteomes" id="UP000287033">
    <property type="component" value="Unassembled WGS sequence"/>
</dbReference>
<protein>
    <submittedName>
        <fullName evidence="1">Uncharacterized protein</fullName>
    </submittedName>
</protein>
<gene>
    <name evidence="1" type="ORF">chiPu_0020777</name>
</gene>
<dbReference type="AlphaFoldDB" id="A0A401RJQ0"/>
<dbReference type="EMBL" id="BEZZ01002933">
    <property type="protein sequence ID" value="GCC18360.1"/>
    <property type="molecule type" value="Genomic_DNA"/>
</dbReference>
<proteinExistence type="predicted"/>
<keyword evidence="2" id="KW-1185">Reference proteome</keyword>
<reference evidence="1 2" key="1">
    <citation type="journal article" date="2018" name="Nat. Ecol. Evol.">
        <title>Shark genomes provide insights into elasmobranch evolution and the origin of vertebrates.</title>
        <authorList>
            <person name="Hara Y"/>
            <person name="Yamaguchi K"/>
            <person name="Onimaru K"/>
            <person name="Kadota M"/>
            <person name="Koyanagi M"/>
            <person name="Keeley SD"/>
            <person name="Tatsumi K"/>
            <person name="Tanaka K"/>
            <person name="Motone F"/>
            <person name="Kageyama Y"/>
            <person name="Nozu R"/>
            <person name="Adachi N"/>
            <person name="Nishimura O"/>
            <person name="Nakagawa R"/>
            <person name="Tanegashima C"/>
            <person name="Kiyatake I"/>
            <person name="Matsumoto R"/>
            <person name="Murakumo K"/>
            <person name="Nishida K"/>
            <person name="Terakita A"/>
            <person name="Kuratani S"/>
            <person name="Sato K"/>
            <person name="Hyodo S Kuraku.S."/>
        </authorList>
    </citation>
    <scope>NUCLEOTIDE SEQUENCE [LARGE SCALE GENOMIC DNA]</scope>
</reference>
<comment type="caution">
    <text evidence="1">The sequence shown here is derived from an EMBL/GenBank/DDBJ whole genome shotgun (WGS) entry which is preliminary data.</text>
</comment>